<feature type="signal peptide" evidence="1">
    <location>
        <begin position="1"/>
        <end position="23"/>
    </location>
</feature>
<feature type="chain" id="PRO_5041247926" description="Secreted protein" evidence="1">
    <location>
        <begin position="24"/>
        <end position="118"/>
    </location>
</feature>
<dbReference type="AlphaFoldDB" id="A0AA40DMT8"/>
<dbReference type="PROSITE" id="PS51257">
    <property type="entry name" value="PROKAR_LIPOPROTEIN"/>
    <property type="match status" value="1"/>
</dbReference>
<sequence length="118" mass="13709">MRSPIHSLVYSFMLAAVIACSRCSYIYHRCRCCWRWCFSCCYCFPQLFDVQYFAAVYVRVRVCESGMQIYLHTTSRRARAHQGKAWMPHPHPTRPLFPFLQAGVDPLGCPPPRPPLHG</sequence>
<proteinExistence type="predicted"/>
<dbReference type="EMBL" id="JAUIRO010000006">
    <property type="protein sequence ID" value="KAK0709504.1"/>
    <property type="molecule type" value="Genomic_DNA"/>
</dbReference>
<accession>A0AA40DMT8</accession>
<evidence type="ECO:0000313" key="3">
    <source>
        <dbReference type="Proteomes" id="UP001172101"/>
    </source>
</evidence>
<protein>
    <recommendedName>
        <fullName evidence="4">Secreted protein</fullName>
    </recommendedName>
</protein>
<comment type="caution">
    <text evidence="2">The sequence shown here is derived from an EMBL/GenBank/DDBJ whole genome shotgun (WGS) entry which is preliminary data.</text>
</comment>
<keyword evidence="1" id="KW-0732">Signal</keyword>
<gene>
    <name evidence="2" type="ORF">B0T26DRAFT_721783</name>
</gene>
<evidence type="ECO:0008006" key="4">
    <source>
        <dbReference type="Google" id="ProtNLM"/>
    </source>
</evidence>
<organism evidence="2 3">
    <name type="scientific">Lasiosphaeria miniovina</name>
    <dbReference type="NCBI Taxonomy" id="1954250"/>
    <lineage>
        <taxon>Eukaryota</taxon>
        <taxon>Fungi</taxon>
        <taxon>Dikarya</taxon>
        <taxon>Ascomycota</taxon>
        <taxon>Pezizomycotina</taxon>
        <taxon>Sordariomycetes</taxon>
        <taxon>Sordariomycetidae</taxon>
        <taxon>Sordariales</taxon>
        <taxon>Lasiosphaeriaceae</taxon>
        <taxon>Lasiosphaeria</taxon>
    </lineage>
</organism>
<reference evidence="2" key="1">
    <citation type="submission" date="2023-06" db="EMBL/GenBank/DDBJ databases">
        <title>Genome-scale phylogeny and comparative genomics of the fungal order Sordariales.</title>
        <authorList>
            <consortium name="Lawrence Berkeley National Laboratory"/>
            <person name="Hensen N."/>
            <person name="Bonometti L."/>
            <person name="Westerberg I."/>
            <person name="Brannstrom I.O."/>
            <person name="Guillou S."/>
            <person name="Cros-Aarteil S."/>
            <person name="Calhoun S."/>
            <person name="Haridas S."/>
            <person name="Kuo A."/>
            <person name="Mondo S."/>
            <person name="Pangilinan J."/>
            <person name="Riley R."/>
            <person name="LaButti K."/>
            <person name="Andreopoulos B."/>
            <person name="Lipzen A."/>
            <person name="Chen C."/>
            <person name="Yanf M."/>
            <person name="Daum C."/>
            <person name="Ng V."/>
            <person name="Clum A."/>
            <person name="Steindorff A."/>
            <person name="Ohm R."/>
            <person name="Martin F."/>
            <person name="Silar P."/>
            <person name="Natvig D."/>
            <person name="Lalanne C."/>
            <person name="Gautier V."/>
            <person name="Ament-velasquez S.L."/>
            <person name="Kruys A."/>
            <person name="Hutchinson M.I."/>
            <person name="Powell A.J."/>
            <person name="Barry K."/>
            <person name="Miller A.N."/>
            <person name="Grigoriev I.V."/>
            <person name="Debuchy R."/>
            <person name="Gladieux P."/>
            <person name="Thoren M.H."/>
            <person name="Johannesson H."/>
        </authorList>
    </citation>
    <scope>NUCLEOTIDE SEQUENCE</scope>
    <source>
        <strain evidence="2">SMH2392-1A</strain>
    </source>
</reference>
<dbReference type="RefSeq" id="XP_060292808.1">
    <property type="nucleotide sequence ID" value="XM_060442563.1"/>
</dbReference>
<evidence type="ECO:0000256" key="1">
    <source>
        <dbReference type="SAM" id="SignalP"/>
    </source>
</evidence>
<keyword evidence="3" id="KW-1185">Reference proteome</keyword>
<dbReference type="GeneID" id="85325833"/>
<evidence type="ECO:0000313" key="2">
    <source>
        <dbReference type="EMBL" id="KAK0709504.1"/>
    </source>
</evidence>
<dbReference type="Proteomes" id="UP001172101">
    <property type="component" value="Unassembled WGS sequence"/>
</dbReference>
<name>A0AA40DMT8_9PEZI</name>